<evidence type="ECO:0000256" key="5">
    <source>
        <dbReference type="ARBA" id="ARBA00022840"/>
    </source>
</evidence>
<keyword evidence="9" id="KW-0472">Membrane</keyword>
<dbReference type="Gene3D" id="3.40.50.300">
    <property type="entry name" value="P-loop containing nucleotide triphosphate hydrolases"/>
    <property type="match status" value="1"/>
</dbReference>
<evidence type="ECO:0000256" key="6">
    <source>
        <dbReference type="ARBA" id="ARBA00022906"/>
    </source>
</evidence>
<dbReference type="CDD" id="cd03235">
    <property type="entry name" value="ABC_Metallic_Cations"/>
    <property type="match status" value="1"/>
</dbReference>
<evidence type="ECO:0000256" key="10">
    <source>
        <dbReference type="SAM" id="MobiDB-lite"/>
    </source>
</evidence>
<keyword evidence="6" id="KW-0864">Zinc transport</keyword>
<dbReference type="OrthoDB" id="6461291at2"/>
<dbReference type="PANTHER" id="PTHR42734:SF9">
    <property type="entry name" value="ZINC IMPORT ATP-BINDING PROTEIN ZNUC"/>
    <property type="match status" value="1"/>
</dbReference>
<evidence type="ECO:0000256" key="9">
    <source>
        <dbReference type="ARBA" id="ARBA00023136"/>
    </source>
</evidence>
<evidence type="ECO:0000256" key="4">
    <source>
        <dbReference type="ARBA" id="ARBA00022833"/>
    </source>
</evidence>
<gene>
    <name evidence="12" type="ORF">BegalDRAFT_1054</name>
</gene>
<sequence length="275" mass="30318">MNQTASVLVEVKNIYLRFQQYTALQDVSLAVKRGEIITLIGPNGAGKTSLVKVILGLLSPQQGQVYRHAHLKIGYMPQRLSIDMALPLTVERFLRLSGTSARSQIHKILEEVGGLALLQRPLQQISGGELQRVLLARALLRDPDLLVLDEPIQGVDVGGQYELYKLISRIRNQRGCGVLMVSHDLHLVMATTDHVICLNQHICCSGHPSIVSRHPAYLSLFGGVHLPNDLAVYTHHHHCAEHSITENPSIEPVTQNSPANDANSQTTQAINRTLL</sequence>
<name>I3CEB4_9GAMM</name>
<evidence type="ECO:0000256" key="3">
    <source>
        <dbReference type="ARBA" id="ARBA00022741"/>
    </source>
</evidence>
<evidence type="ECO:0000256" key="7">
    <source>
        <dbReference type="ARBA" id="ARBA00022967"/>
    </source>
</evidence>
<dbReference type="FunFam" id="3.40.50.300:FF:000392">
    <property type="entry name" value="Zinc import ATP-binding protein ZnuC"/>
    <property type="match status" value="1"/>
</dbReference>
<dbReference type="InterPro" id="IPR027417">
    <property type="entry name" value="P-loop_NTPase"/>
</dbReference>
<dbReference type="GO" id="GO:0006829">
    <property type="term" value="P:zinc ion transport"/>
    <property type="evidence" value="ECO:0007669"/>
    <property type="project" value="UniProtKB-KW"/>
</dbReference>
<keyword evidence="4" id="KW-0862">Zinc</keyword>
<evidence type="ECO:0000313" key="13">
    <source>
        <dbReference type="Proteomes" id="UP000005744"/>
    </source>
</evidence>
<evidence type="ECO:0000256" key="2">
    <source>
        <dbReference type="ARBA" id="ARBA00022475"/>
    </source>
</evidence>
<reference evidence="12 13" key="1">
    <citation type="submission" date="2011-11" db="EMBL/GenBank/DDBJ databases">
        <title>Improved High-Quality Draft sequence of Beggiatoa alba B18lD.</title>
        <authorList>
            <consortium name="US DOE Joint Genome Institute"/>
            <person name="Lucas S."/>
            <person name="Han J."/>
            <person name="Lapidus A."/>
            <person name="Cheng J.-F."/>
            <person name="Goodwin L."/>
            <person name="Pitluck S."/>
            <person name="Peters L."/>
            <person name="Mikhailova N."/>
            <person name="Held B."/>
            <person name="Detter J.C."/>
            <person name="Han C."/>
            <person name="Tapia R."/>
            <person name="Land M."/>
            <person name="Hauser L."/>
            <person name="Kyrpides N."/>
            <person name="Ivanova N."/>
            <person name="Pagani I."/>
            <person name="Samuel K."/>
            <person name="Teske A."/>
            <person name="Mueller J."/>
            <person name="Woyke T."/>
        </authorList>
    </citation>
    <scope>NUCLEOTIDE SEQUENCE [LARGE SCALE GENOMIC DNA]</scope>
    <source>
        <strain evidence="12 13">B18LD</strain>
    </source>
</reference>
<evidence type="ECO:0000259" key="11">
    <source>
        <dbReference type="PROSITE" id="PS50893"/>
    </source>
</evidence>
<dbReference type="HOGENOM" id="CLU_000604_1_11_6"/>
<dbReference type="NCBIfam" id="NF007090">
    <property type="entry name" value="PRK09544.1"/>
    <property type="match status" value="1"/>
</dbReference>
<keyword evidence="13" id="KW-1185">Reference proteome</keyword>
<dbReference type="InterPro" id="IPR017871">
    <property type="entry name" value="ABC_transporter-like_CS"/>
</dbReference>
<proteinExistence type="predicted"/>
<dbReference type="InterPro" id="IPR003593">
    <property type="entry name" value="AAA+_ATPase"/>
</dbReference>
<dbReference type="RefSeq" id="WP_002684390.1">
    <property type="nucleotide sequence ID" value="NZ_JH600070.1"/>
</dbReference>
<keyword evidence="3" id="KW-0547">Nucleotide-binding</keyword>
<dbReference type="Pfam" id="PF00005">
    <property type="entry name" value="ABC_tran"/>
    <property type="match status" value="1"/>
</dbReference>
<dbReference type="GO" id="GO:0016887">
    <property type="term" value="F:ATP hydrolysis activity"/>
    <property type="evidence" value="ECO:0007669"/>
    <property type="project" value="InterPro"/>
</dbReference>
<dbReference type="SUPFAM" id="SSF52540">
    <property type="entry name" value="P-loop containing nucleoside triphosphate hydrolases"/>
    <property type="match status" value="1"/>
</dbReference>
<organism evidence="12 13">
    <name type="scientific">Beggiatoa alba B18LD</name>
    <dbReference type="NCBI Taxonomy" id="395493"/>
    <lineage>
        <taxon>Bacteria</taxon>
        <taxon>Pseudomonadati</taxon>
        <taxon>Pseudomonadota</taxon>
        <taxon>Gammaproteobacteria</taxon>
        <taxon>Thiotrichales</taxon>
        <taxon>Thiotrichaceae</taxon>
        <taxon>Beggiatoa</taxon>
    </lineage>
</organism>
<dbReference type="PROSITE" id="PS00211">
    <property type="entry name" value="ABC_TRANSPORTER_1"/>
    <property type="match status" value="1"/>
</dbReference>
<keyword evidence="1" id="KW-0813">Transport</keyword>
<dbReference type="InterPro" id="IPR003439">
    <property type="entry name" value="ABC_transporter-like_ATP-bd"/>
</dbReference>
<dbReference type="GO" id="GO:0010043">
    <property type="term" value="P:response to zinc ion"/>
    <property type="evidence" value="ECO:0007669"/>
    <property type="project" value="TreeGrafter"/>
</dbReference>
<evidence type="ECO:0000256" key="1">
    <source>
        <dbReference type="ARBA" id="ARBA00022448"/>
    </source>
</evidence>
<dbReference type="AlphaFoldDB" id="I3CEB4"/>
<dbReference type="InterPro" id="IPR050153">
    <property type="entry name" value="Metal_Ion_Import_ABC"/>
</dbReference>
<keyword evidence="5" id="KW-0067">ATP-binding</keyword>
<dbReference type="SMART" id="SM00382">
    <property type="entry name" value="AAA"/>
    <property type="match status" value="1"/>
</dbReference>
<dbReference type="EMBL" id="JH600070">
    <property type="protein sequence ID" value="EIJ41957.1"/>
    <property type="molecule type" value="Genomic_DNA"/>
</dbReference>
<dbReference type="GO" id="GO:0005524">
    <property type="term" value="F:ATP binding"/>
    <property type="evidence" value="ECO:0007669"/>
    <property type="project" value="UniProtKB-KW"/>
</dbReference>
<evidence type="ECO:0000313" key="12">
    <source>
        <dbReference type="EMBL" id="EIJ41957.1"/>
    </source>
</evidence>
<accession>I3CEB4</accession>
<evidence type="ECO:0000256" key="8">
    <source>
        <dbReference type="ARBA" id="ARBA00023065"/>
    </source>
</evidence>
<protein>
    <submittedName>
        <fullName evidence="12">ATPase component of Mn/Zn ABC-type transporter</fullName>
    </submittedName>
</protein>
<keyword evidence="7" id="KW-1278">Translocase</keyword>
<dbReference type="PROSITE" id="PS50893">
    <property type="entry name" value="ABC_TRANSPORTER_2"/>
    <property type="match status" value="1"/>
</dbReference>
<keyword evidence="2" id="KW-1003">Cell membrane</keyword>
<feature type="region of interest" description="Disordered" evidence="10">
    <location>
        <begin position="250"/>
        <end position="275"/>
    </location>
</feature>
<dbReference type="STRING" id="395493.BegalDRAFT_1054"/>
<dbReference type="eggNOG" id="COG1121">
    <property type="taxonomic scope" value="Bacteria"/>
</dbReference>
<dbReference type="PANTHER" id="PTHR42734">
    <property type="entry name" value="METAL TRANSPORT SYSTEM ATP-BINDING PROTEIN TM_0124-RELATED"/>
    <property type="match status" value="1"/>
</dbReference>
<feature type="domain" description="ABC transporter" evidence="11">
    <location>
        <begin position="9"/>
        <end position="224"/>
    </location>
</feature>
<keyword evidence="8" id="KW-0406">Ion transport</keyword>
<dbReference type="Proteomes" id="UP000005744">
    <property type="component" value="Unassembled WGS sequence"/>
</dbReference>